<keyword evidence="2" id="KW-0970">Cilium biogenesis/degradation</keyword>
<evidence type="ECO:0000256" key="3">
    <source>
        <dbReference type="ARBA" id="ARBA00023054"/>
    </source>
</evidence>
<reference evidence="9" key="5">
    <citation type="submission" date="2025-09" db="UniProtKB">
        <authorList>
            <consortium name="Ensembl"/>
        </authorList>
    </citation>
    <scope>IDENTIFICATION</scope>
</reference>
<evidence type="ECO:0000256" key="4">
    <source>
        <dbReference type="ARBA" id="ARBA00023273"/>
    </source>
</evidence>
<keyword evidence="4" id="KW-0966">Cell projection</keyword>
<dbReference type="STRING" id="8005.ENSEEEP00000034790"/>
<dbReference type="GeneTree" id="ENSGT00940000154521"/>
<sequence length="272" mass="31771">QLVTFNYQSLHSLSIPSSSEPGVLEVITPLLMSSFCQAMIQVTDKQLADIKKARYEFERDIVKPLREEKGVMVRPEKVIRYIEDRIKARDSLVEKLHLKNTALCAQTRKLQLQLLHKEDMEEVLHEVDFQQLRIENRQLIQDQNPLQRVRCLAHCSVFLLQKKLESLTSESKLLSSDIASHEDLLLKTDKETQQAEEERAKIEVQNKKLQAQLEDFSAPHVLEYMEARALHSQLEQSVKTWRRKIEVAEVRCGDTTHENVFQRYFCGCLRLF</sequence>
<dbReference type="Pfam" id="PF13870">
    <property type="entry name" value="CCDC113_CCDC96_CC"/>
    <property type="match status" value="1"/>
</dbReference>
<name>A0A4W4GB82_ELEEL</name>
<dbReference type="InterPro" id="IPR051885">
    <property type="entry name" value="CC_CF"/>
</dbReference>
<dbReference type="Ensembl" id="ENSEEET00000035195.2">
    <property type="protein sequence ID" value="ENSEEEP00000034790.2"/>
    <property type="gene ID" value="ENSEEEG00000016544.2"/>
</dbReference>
<protein>
    <recommendedName>
        <fullName evidence="6">Cilia- and flagella-associated protein 263</fullName>
    </recommendedName>
</protein>
<dbReference type="Proteomes" id="UP000314983">
    <property type="component" value="Chromosome 12"/>
</dbReference>
<accession>A0A4W4GB82</accession>
<evidence type="ECO:0000259" key="8">
    <source>
        <dbReference type="Pfam" id="PF13870"/>
    </source>
</evidence>
<dbReference type="GO" id="GO:0060271">
    <property type="term" value="P:cilium assembly"/>
    <property type="evidence" value="ECO:0007669"/>
    <property type="project" value="TreeGrafter"/>
</dbReference>
<proteinExistence type="inferred from homology"/>
<evidence type="ECO:0000256" key="1">
    <source>
        <dbReference type="ARBA" id="ARBA00004138"/>
    </source>
</evidence>
<dbReference type="GO" id="GO:0005930">
    <property type="term" value="C:axoneme"/>
    <property type="evidence" value="ECO:0007669"/>
    <property type="project" value="TreeGrafter"/>
</dbReference>
<evidence type="ECO:0000256" key="2">
    <source>
        <dbReference type="ARBA" id="ARBA00022794"/>
    </source>
</evidence>
<organism evidence="9 10">
    <name type="scientific">Electrophorus electricus</name>
    <name type="common">Electric eel</name>
    <name type="synonym">Gymnotus electricus</name>
    <dbReference type="NCBI Taxonomy" id="8005"/>
    <lineage>
        <taxon>Eukaryota</taxon>
        <taxon>Metazoa</taxon>
        <taxon>Chordata</taxon>
        <taxon>Craniata</taxon>
        <taxon>Vertebrata</taxon>
        <taxon>Euteleostomi</taxon>
        <taxon>Actinopterygii</taxon>
        <taxon>Neopterygii</taxon>
        <taxon>Teleostei</taxon>
        <taxon>Ostariophysi</taxon>
        <taxon>Gymnotiformes</taxon>
        <taxon>Gymnotoidei</taxon>
        <taxon>Gymnotidae</taxon>
        <taxon>Electrophorus</taxon>
    </lineage>
</organism>
<dbReference type="InterPro" id="IPR025254">
    <property type="entry name" value="CCDC113/CCDC96_CC"/>
</dbReference>
<evidence type="ECO:0000313" key="10">
    <source>
        <dbReference type="Proteomes" id="UP000314983"/>
    </source>
</evidence>
<dbReference type="AlphaFoldDB" id="A0A4W4GB82"/>
<keyword evidence="3 7" id="KW-0175">Coiled coil</keyword>
<reference evidence="10" key="2">
    <citation type="journal article" date="2017" name="Sci. Adv.">
        <title>A tail of two voltages: Proteomic comparison of the three electric organs of the electric eel.</title>
        <authorList>
            <person name="Traeger L.L."/>
            <person name="Sabat G."/>
            <person name="Barrett-Wilt G.A."/>
            <person name="Wells G.B."/>
            <person name="Sussman M.R."/>
        </authorList>
    </citation>
    <scope>NUCLEOTIDE SEQUENCE [LARGE SCALE GENOMIC DNA]</scope>
</reference>
<dbReference type="PANTHER" id="PTHR15654:SF2">
    <property type="entry name" value="COILED-COIL DOMAIN-CONTAINING PROTEIN 113"/>
    <property type="match status" value="1"/>
</dbReference>
<feature type="domain" description="CCDC113/CCDC96 coiled-coil" evidence="8">
    <location>
        <begin position="87"/>
        <end position="252"/>
    </location>
</feature>
<comment type="similarity">
    <text evidence="5">Belongs to the CFAP263 family.</text>
</comment>
<evidence type="ECO:0000313" key="9">
    <source>
        <dbReference type="Ensembl" id="ENSEEEP00000034790.2"/>
    </source>
</evidence>
<comment type="subcellular location">
    <subcellularLocation>
        <location evidence="1">Cell projection</location>
        <location evidence="1">Cilium</location>
    </subcellularLocation>
</comment>
<keyword evidence="10" id="KW-1185">Reference proteome</keyword>
<evidence type="ECO:0000256" key="7">
    <source>
        <dbReference type="SAM" id="Coils"/>
    </source>
</evidence>
<dbReference type="GO" id="GO:0036064">
    <property type="term" value="C:ciliary basal body"/>
    <property type="evidence" value="ECO:0007669"/>
    <property type="project" value="TreeGrafter"/>
</dbReference>
<dbReference type="OMA" id="MFESFIC"/>
<evidence type="ECO:0000256" key="6">
    <source>
        <dbReference type="ARBA" id="ARBA00044798"/>
    </source>
</evidence>
<dbReference type="PANTHER" id="PTHR15654">
    <property type="entry name" value="COILED-COIL DOMAIN-CONTAINING PROTEIN 113-RELATED"/>
    <property type="match status" value="1"/>
</dbReference>
<reference evidence="10" key="1">
    <citation type="journal article" date="2014" name="Science">
        <title>Nonhuman genetics. Genomic basis for the convergent evolution of electric organs.</title>
        <authorList>
            <person name="Gallant J.R."/>
            <person name="Traeger L.L."/>
            <person name="Volkening J.D."/>
            <person name="Moffett H."/>
            <person name="Chen P.H."/>
            <person name="Novina C.D."/>
            <person name="Phillips G.N.Jr."/>
            <person name="Anand R."/>
            <person name="Wells G.B."/>
            <person name="Pinch M."/>
            <person name="Guth R."/>
            <person name="Unguez G.A."/>
            <person name="Albert J.S."/>
            <person name="Zakon H.H."/>
            <person name="Samanta M.P."/>
            <person name="Sussman M.R."/>
        </authorList>
    </citation>
    <scope>NUCLEOTIDE SEQUENCE [LARGE SCALE GENOMIC DNA]</scope>
</reference>
<evidence type="ECO:0000256" key="5">
    <source>
        <dbReference type="ARBA" id="ARBA00044506"/>
    </source>
</evidence>
<reference evidence="9" key="4">
    <citation type="submission" date="2025-08" db="UniProtKB">
        <authorList>
            <consortium name="Ensembl"/>
        </authorList>
    </citation>
    <scope>IDENTIFICATION</scope>
</reference>
<reference evidence="9" key="3">
    <citation type="submission" date="2020-05" db="EMBL/GenBank/DDBJ databases">
        <title>Electrophorus electricus (electric eel) genome, fEleEle1, primary haplotype.</title>
        <authorList>
            <person name="Myers G."/>
            <person name="Meyer A."/>
            <person name="Fedrigo O."/>
            <person name="Formenti G."/>
            <person name="Rhie A."/>
            <person name="Tracey A."/>
            <person name="Sims Y."/>
            <person name="Jarvis E.D."/>
        </authorList>
    </citation>
    <scope>NUCLEOTIDE SEQUENCE [LARGE SCALE GENOMIC DNA]</scope>
</reference>
<feature type="coiled-coil region" evidence="7">
    <location>
        <begin position="178"/>
        <end position="251"/>
    </location>
</feature>